<keyword evidence="3" id="KW-1185">Reference proteome</keyword>
<evidence type="ECO:0008006" key="4">
    <source>
        <dbReference type="Google" id="ProtNLM"/>
    </source>
</evidence>
<proteinExistence type="predicted"/>
<evidence type="ECO:0000313" key="3">
    <source>
        <dbReference type="Proteomes" id="UP001207930"/>
    </source>
</evidence>
<sequence>MTLLHPRTALLFALLPLGAEAQTYVDLDFSNNVQPALQMYPNNSTLGPYYSSATSMDFTNAGSYNGQSVDVRVSLLGLTDGEGSSFREYSSYQWVGWIPDYNDGFGKKDLGVYYRFGGNNAQPTGGIAWSMSFYQGGTNFGTQVTLPGVRLLIYDHDGEPLQSESIRAFTGDGLVGYQTHNNSGITALAEDGSYRFNSRGVGHPETTADGGMLLYYENTSSIRFDMFSTTHEDLPPQDRGIFAGFSGHPAVYGGNTDNFGSYVVVPEPTAPILASAAAATLLLRRTRQSASA</sequence>
<protein>
    <recommendedName>
        <fullName evidence="4">PEP-CTERM sorting domain-containing protein</fullName>
    </recommendedName>
</protein>
<dbReference type="RefSeq" id="WP_264502899.1">
    <property type="nucleotide sequence ID" value="NZ_JAPDDS010000013.1"/>
</dbReference>
<comment type="caution">
    <text evidence="2">The sequence shown here is derived from an EMBL/GenBank/DDBJ whole genome shotgun (WGS) entry which is preliminary data.</text>
</comment>
<gene>
    <name evidence="2" type="ORF">OKA04_19550</name>
</gene>
<dbReference type="Proteomes" id="UP001207930">
    <property type="component" value="Unassembled WGS sequence"/>
</dbReference>
<reference evidence="2 3" key="1">
    <citation type="submission" date="2022-10" db="EMBL/GenBank/DDBJ databases">
        <title>Luteolibacter flavescens strain MCCC 1K03193, whole genome shotgun sequencing project.</title>
        <authorList>
            <person name="Zhao G."/>
            <person name="Shen L."/>
        </authorList>
    </citation>
    <scope>NUCLEOTIDE SEQUENCE [LARGE SCALE GENOMIC DNA]</scope>
    <source>
        <strain evidence="2 3">MCCC 1K03193</strain>
    </source>
</reference>
<evidence type="ECO:0000313" key="2">
    <source>
        <dbReference type="EMBL" id="MCW1886944.1"/>
    </source>
</evidence>
<name>A0ABT3FTN5_9BACT</name>
<dbReference type="EMBL" id="JAPDDS010000013">
    <property type="protein sequence ID" value="MCW1886944.1"/>
    <property type="molecule type" value="Genomic_DNA"/>
</dbReference>
<feature type="chain" id="PRO_5046232212" description="PEP-CTERM sorting domain-containing protein" evidence="1">
    <location>
        <begin position="22"/>
        <end position="292"/>
    </location>
</feature>
<feature type="signal peptide" evidence="1">
    <location>
        <begin position="1"/>
        <end position="21"/>
    </location>
</feature>
<keyword evidence="1" id="KW-0732">Signal</keyword>
<accession>A0ABT3FTN5</accession>
<evidence type="ECO:0000256" key="1">
    <source>
        <dbReference type="SAM" id="SignalP"/>
    </source>
</evidence>
<organism evidence="2 3">
    <name type="scientific">Luteolibacter flavescens</name>
    <dbReference type="NCBI Taxonomy" id="1859460"/>
    <lineage>
        <taxon>Bacteria</taxon>
        <taxon>Pseudomonadati</taxon>
        <taxon>Verrucomicrobiota</taxon>
        <taxon>Verrucomicrobiia</taxon>
        <taxon>Verrucomicrobiales</taxon>
        <taxon>Verrucomicrobiaceae</taxon>
        <taxon>Luteolibacter</taxon>
    </lineage>
</organism>